<keyword evidence="3" id="KW-1185">Reference proteome</keyword>
<evidence type="ECO:0000313" key="3">
    <source>
        <dbReference type="Proteomes" id="UP000029015"/>
    </source>
</evidence>
<organism evidence="2 3">
    <name type="scientific">Bifidobacterium actinocoloniiforme DSM 22766</name>
    <dbReference type="NCBI Taxonomy" id="1437605"/>
    <lineage>
        <taxon>Bacteria</taxon>
        <taxon>Bacillati</taxon>
        <taxon>Actinomycetota</taxon>
        <taxon>Actinomycetes</taxon>
        <taxon>Bifidobacteriales</taxon>
        <taxon>Bifidobacteriaceae</taxon>
        <taxon>Bifidobacterium</taxon>
    </lineage>
</organism>
<dbReference type="InterPro" id="IPR036291">
    <property type="entry name" value="NAD(P)-bd_dom_sf"/>
</dbReference>
<dbReference type="RefSeq" id="WP_144418905.1">
    <property type="nucleotide sequence ID" value="NZ_CP011786.1"/>
</dbReference>
<dbReference type="PANTHER" id="PTHR43355:SF2">
    <property type="entry name" value="FLAVIN REDUCTASE (NADPH)"/>
    <property type="match status" value="1"/>
</dbReference>
<dbReference type="EMBL" id="JGYK01000001">
    <property type="protein sequence ID" value="KFI39853.1"/>
    <property type="molecule type" value="Genomic_DNA"/>
</dbReference>
<dbReference type="PANTHER" id="PTHR43355">
    <property type="entry name" value="FLAVIN REDUCTASE (NADPH)"/>
    <property type="match status" value="1"/>
</dbReference>
<accession>A0A086Z003</accession>
<comment type="caution">
    <text evidence="2">The sequence shown here is derived from an EMBL/GenBank/DDBJ whole genome shotgun (WGS) entry which is preliminary data.</text>
</comment>
<dbReference type="STRING" id="1437605.AB656_01370"/>
<evidence type="ECO:0000259" key="1">
    <source>
        <dbReference type="Pfam" id="PF13460"/>
    </source>
</evidence>
<evidence type="ECO:0000313" key="2">
    <source>
        <dbReference type="EMBL" id="KFI39853.1"/>
    </source>
</evidence>
<feature type="domain" description="NAD(P)-binding" evidence="1">
    <location>
        <begin position="11"/>
        <end position="192"/>
    </location>
</feature>
<dbReference type="InterPro" id="IPR016040">
    <property type="entry name" value="NAD(P)-bd_dom"/>
</dbReference>
<dbReference type="AlphaFoldDB" id="A0A086Z003"/>
<sequence>MSDLNMAVVAANGKAGSAIVHEAVRRGINVTALVRHKNTTEAQHTLRQDLFDLTAADLKPFGVVVDAFGVFKLEDLPEHMTSLKHLCDALTGLSTRLLVVGGAGSLYLNPEHTQELKDTPDFPREAYPLAKIMSQSLEQLRLRSDVTWTYLSPAADFRADGPRTGKYLLRGEEYSTNERGESSISYADYAIGLVDEAESAAHPFQRISLIGQ</sequence>
<reference evidence="2 3" key="1">
    <citation type="submission" date="2014-03" db="EMBL/GenBank/DDBJ databases">
        <title>Genomics of Bifidobacteria.</title>
        <authorList>
            <person name="Ventura M."/>
            <person name="Milani C."/>
            <person name="Lugli G.A."/>
        </authorList>
    </citation>
    <scope>NUCLEOTIDE SEQUENCE [LARGE SCALE GENOMIC DNA]</scope>
    <source>
        <strain evidence="2 3">DSM 22766</strain>
    </source>
</reference>
<gene>
    <name evidence="2" type="ORF">BACT_0554</name>
</gene>
<dbReference type="Pfam" id="PF13460">
    <property type="entry name" value="NAD_binding_10"/>
    <property type="match status" value="1"/>
</dbReference>
<protein>
    <submittedName>
        <fullName evidence="2">Putative NADH-flavin reductase</fullName>
    </submittedName>
</protein>
<dbReference type="GO" id="GO:0016646">
    <property type="term" value="F:oxidoreductase activity, acting on the CH-NH group of donors, NAD or NADP as acceptor"/>
    <property type="evidence" value="ECO:0007669"/>
    <property type="project" value="TreeGrafter"/>
</dbReference>
<dbReference type="InterPro" id="IPR051606">
    <property type="entry name" value="Polyketide_Oxido-like"/>
</dbReference>
<dbReference type="Gene3D" id="3.40.50.720">
    <property type="entry name" value="NAD(P)-binding Rossmann-like Domain"/>
    <property type="match status" value="1"/>
</dbReference>
<dbReference type="OrthoDB" id="3191258at2"/>
<proteinExistence type="predicted"/>
<name>A0A086Z003_9BIFI</name>
<dbReference type="SUPFAM" id="SSF51735">
    <property type="entry name" value="NAD(P)-binding Rossmann-fold domains"/>
    <property type="match status" value="1"/>
</dbReference>
<dbReference type="eggNOG" id="COG2910">
    <property type="taxonomic scope" value="Bacteria"/>
</dbReference>
<dbReference type="Proteomes" id="UP000029015">
    <property type="component" value="Unassembled WGS sequence"/>
</dbReference>